<evidence type="ECO:0000256" key="1">
    <source>
        <dbReference type="SAM" id="MobiDB-lite"/>
    </source>
</evidence>
<reference evidence="2" key="1">
    <citation type="journal article" date="2022" name="bioRxiv">
        <title>Sequencing and chromosome-scale assembly of the giantPleurodeles waltlgenome.</title>
        <authorList>
            <person name="Brown T."/>
            <person name="Elewa A."/>
            <person name="Iarovenko S."/>
            <person name="Subramanian E."/>
            <person name="Araus A.J."/>
            <person name="Petzold A."/>
            <person name="Susuki M."/>
            <person name="Suzuki K.-i.T."/>
            <person name="Hayashi T."/>
            <person name="Toyoda A."/>
            <person name="Oliveira C."/>
            <person name="Osipova E."/>
            <person name="Leigh N.D."/>
            <person name="Simon A."/>
            <person name="Yun M.H."/>
        </authorList>
    </citation>
    <scope>NUCLEOTIDE SEQUENCE</scope>
    <source>
        <strain evidence="2">20211129_DDA</strain>
        <tissue evidence="2">Liver</tissue>
    </source>
</reference>
<dbReference type="EMBL" id="JANPWB010000012">
    <property type="protein sequence ID" value="KAJ1119005.1"/>
    <property type="molecule type" value="Genomic_DNA"/>
</dbReference>
<dbReference type="Proteomes" id="UP001066276">
    <property type="component" value="Chromosome 8"/>
</dbReference>
<comment type="caution">
    <text evidence="2">The sequence shown here is derived from an EMBL/GenBank/DDBJ whole genome shotgun (WGS) entry which is preliminary data.</text>
</comment>
<proteinExistence type="predicted"/>
<protein>
    <submittedName>
        <fullName evidence="2">Uncharacterized protein</fullName>
    </submittedName>
</protein>
<feature type="region of interest" description="Disordered" evidence="1">
    <location>
        <begin position="1"/>
        <end position="117"/>
    </location>
</feature>
<gene>
    <name evidence="2" type="ORF">NDU88_007191</name>
</gene>
<feature type="compositionally biased region" description="Basic and acidic residues" evidence="1">
    <location>
        <begin position="47"/>
        <end position="56"/>
    </location>
</feature>
<accession>A0AAV7NVL1</accession>
<name>A0AAV7NVL1_PLEWA</name>
<keyword evidence="3" id="KW-1185">Reference proteome</keyword>
<evidence type="ECO:0000313" key="3">
    <source>
        <dbReference type="Proteomes" id="UP001066276"/>
    </source>
</evidence>
<feature type="compositionally biased region" description="Basic and acidic residues" evidence="1">
    <location>
        <begin position="86"/>
        <end position="111"/>
    </location>
</feature>
<sequence>MHKQGSATWYERSRGSATAVKPGMREREAHTARHRTQPKGSWGTSPDRQRGDKAERGAQPLFYTGTREHETRALSDTQYDMALTDTGHELRPTLGTGHEKQRDSTTVKDQARVQGSA</sequence>
<dbReference type="AlphaFoldDB" id="A0AAV7NVL1"/>
<organism evidence="2 3">
    <name type="scientific">Pleurodeles waltl</name>
    <name type="common">Iberian ribbed newt</name>
    <dbReference type="NCBI Taxonomy" id="8319"/>
    <lineage>
        <taxon>Eukaryota</taxon>
        <taxon>Metazoa</taxon>
        <taxon>Chordata</taxon>
        <taxon>Craniata</taxon>
        <taxon>Vertebrata</taxon>
        <taxon>Euteleostomi</taxon>
        <taxon>Amphibia</taxon>
        <taxon>Batrachia</taxon>
        <taxon>Caudata</taxon>
        <taxon>Salamandroidea</taxon>
        <taxon>Salamandridae</taxon>
        <taxon>Pleurodelinae</taxon>
        <taxon>Pleurodeles</taxon>
    </lineage>
</organism>
<evidence type="ECO:0000313" key="2">
    <source>
        <dbReference type="EMBL" id="KAJ1119005.1"/>
    </source>
</evidence>